<organism evidence="1 3">
    <name type="scientific">Methanococcus maripaludis</name>
    <name type="common">Methanococcus deltae</name>
    <dbReference type="NCBI Taxonomy" id="39152"/>
    <lineage>
        <taxon>Archaea</taxon>
        <taxon>Methanobacteriati</taxon>
        <taxon>Methanobacteriota</taxon>
        <taxon>Methanomada group</taxon>
        <taxon>Methanococci</taxon>
        <taxon>Methanococcales</taxon>
        <taxon>Methanococcaceae</taxon>
        <taxon>Methanococcus</taxon>
    </lineage>
</organism>
<reference evidence="1 3" key="1">
    <citation type="submission" date="2020-07" db="EMBL/GenBank/DDBJ databases">
        <title>Genomic Encyclopedia of Type Strains, Phase IV (KMG-V): Genome sequencing to study the core and pangenomes of soil and plant-associated prokaryotes.</title>
        <authorList>
            <person name="Whitman W."/>
        </authorList>
    </citation>
    <scope>NUCLEOTIDE SEQUENCE [LARGE SCALE GENOMIC DNA]</scope>
    <source>
        <strain evidence="1 3">C8</strain>
    </source>
</reference>
<gene>
    <name evidence="1" type="ORF">HNP90_001848</name>
    <name evidence="2" type="ORF">HNP90_001900</name>
</gene>
<dbReference type="Proteomes" id="UP000533207">
    <property type="component" value="Unassembled WGS sequence"/>
</dbReference>
<accession>A0A7J9PIK4</accession>
<evidence type="ECO:0000313" key="3">
    <source>
        <dbReference type="Proteomes" id="UP000533207"/>
    </source>
</evidence>
<proteinExistence type="predicted"/>
<evidence type="ECO:0000313" key="1">
    <source>
        <dbReference type="EMBL" id="MBA2862951.1"/>
    </source>
</evidence>
<dbReference type="EMBL" id="JACDUL010000004">
    <property type="protein sequence ID" value="MBA2862951.1"/>
    <property type="molecule type" value="Genomic_DNA"/>
</dbReference>
<name>A0A7J9PIK4_METMI</name>
<evidence type="ECO:0000313" key="2">
    <source>
        <dbReference type="EMBL" id="MBA2863000.1"/>
    </source>
</evidence>
<sequence>ENLKGNRLDNIMIEGDVGEMLKKVESQQ</sequence>
<comment type="caution">
    <text evidence="1">The sequence shown here is derived from an EMBL/GenBank/DDBJ whole genome shotgun (WGS) entry which is preliminary data.</text>
</comment>
<protein>
    <submittedName>
        <fullName evidence="1">Uncharacterized protein</fullName>
    </submittedName>
</protein>
<dbReference type="AlphaFoldDB" id="A0A7J9PIK4"/>
<dbReference type="EMBL" id="JACDUL010000006">
    <property type="protein sequence ID" value="MBA2863000.1"/>
    <property type="molecule type" value="Genomic_DNA"/>
</dbReference>
<feature type="non-terminal residue" evidence="1">
    <location>
        <position position="1"/>
    </location>
</feature>